<evidence type="ECO:0000256" key="7">
    <source>
        <dbReference type="ARBA" id="ARBA00023136"/>
    </source>
</evidence>
<reference evidence="9" key="1">
    <citation type="journal article" date="2023" name="Int. J. Syst. Evol. Microbiol.">
        <title>&lt;i&gt;Holtiella tumoricola&lt;/i&gt; gen. nov. sp. nov., isolated from a human clinical sample.</title>
        <authorList>
            <person name="Allen-Vercoe E."/>
            <person name="Daigneault M.C."/>
            <person name="Vancuren S.J."/>
            <person name="Cochrane K."/>
            <person name="O'Neal L.L."/>
            <person name="Sankaranarayanan K."/>
            <person name="Lawson P.A."/>
        </authorList>
    </citation>
    <scope>NUCLEOTIDE SEQUENCE</scope>
    <source>
        <strain evidence="9">CC70A</strain>
    </source>
</reference>
<evidence type="ECO:0000313" key="9">
    <source>
        <dbReference type="EMBL" id="MDA3732637.1"/>
    </source>
</evidence>
<keyword evidence="5 8" id="KW-0812">Transmembrane</keyword>
<dbReference type="GO" id="GO:0005886">
    <property type="term" value="C:plasma membrane"/>
    <property type="evidence" value="ECO:0007669"/>
    <property type="project" value="UniProtKB-SubCell"/>
</dbReference>
<evidence type="ECO:0000313" key="10">
    <source>
        <dbReference type="Proteomes" id="UP001169242"/>
    </source>
</evidence>
<comment type="caution">
    <text evidence="9">The sequence shown here is derived from an EMBL/GenBank/DDBJ whole genome shotgun (WGS) entry which is preliminary data.</text>
</comment>
<feature type="transmembrane region" description="Helical" evidence="8">
    <location>
        <begin position="182"/>
        <end position="203"/>
    </location>
</feature>
<feature type="transmembrane region" description="Helical" evidence="8">
    <location>
        <begin position="209"/>
        <end position="229"/>
    </location>
</feature>
<dbReference type="Proteomes" id="UP001169242">
    <property type="component" value="Unassembled WGS sequence"/>
</dbReference>
<name>A0AA42DNL4_9FIRM</name>
<keyword evidence="3" id="KW-0813">Transport</keyword>
<dbReference type="GO" id="GO:1903785">
    <property type="term" value="P:L-valine transmembrane transport"/>
    <property type="evidence" value="ECO:0007669"/>
    <property type="project" value="TreeGrafter"/>
</dbReference>
<feature type="transmembrane region" description="Helical" evidence="8">
    <location>
        <begin position="125"/>
        <end position="149"/>
    </location>
</feature>
<dbReference type="PANTHER" id="PTHR34979:SF1">
    <property type="entry name" value="INNER MEMBRANE PROTEIN YGAZ"/>
    <property type="match status" value="1"/>
</dbReference>
<keyword evidence="4" id="KW-1003">Cell membrane</keyword>
<dbReference type="AlphaFoldDB" id="A0AA42DNL4"/>
<dbReference type="RefSeq" id="WP_271012686.1">
    <property type="nucleotide sequence ID" value="NZ_JAQIFT010000049.1"/>
</dbReference>
<dbReference type="PANTHER" id="PTHR34979">
    <property type="entry name" value="INNER MEMBRANE PROTEIN YGAZ"/>
    <property type="match status" value="1"/>
</dbReference>
<accession>A0AA42DNL4</accession>
<evidence type="ECO:0000256" key="2">
    <source>
        <dbReference type="ARBA" id="ARBA00010735"/>
    </source>
</evidence>
<evidence type="ECO:0000256" key="4">
    <source>
        <dbReference type="ARBA" id="ARBA00022475"/>
    </source>
</evidence>
<feature type="transmembrane region" description="Helical" evidence="8">
    <location>
        <begin position="155"/>
        <end position="175"/>
    </location>
</feature>
<evidence type="ECO:0000256" key="5">
    <source>
        <dbReference type="ARBA" id="ARBA00022692"/>
    </source>
</evidence>
<organism evidence="9 10">
    <name type="scientific">Holtiella tumoricola</name>
    <dbReference type="NCBI Taxonomy" id="3018743"/>
    <lineage>
        <taxon>Bacteria</taxon>
        <taxon>Bacillati</taxon>
        <taxon>Bacillota</taxon>
        <taxon>Clostridia</taxon>
        <taxon>Lachnospirales</taxon>
        <taxon>Cellulosilyticaceae</taxon>
        <taxon>Holtiella</taxon>
    </lineage>
</organism>
<dbReference type="EMBL" id="JAQIFT010000049">
    <property type="protein sequence ID" value="MDA3732637.1"/>
    <property type="molecule type" value="Genomic_DNA"/>
</dbReference>
<evidence type="ECO:0000256" key="8">
    <source>
        <dbReference type="SAM" id="Phobius"/>
    </source>
</evidence>
<proteinExistence type="inferred from homology"/>
<comment type="subcellular location">
    <subcellularLocation>
        <location evidence="1">Cell membrane</location>
        <topology evidence="1">Multi-pass membrane protein</topology>
    </subcellularLocation>
</comment>
<sequence>MDNKERFTLGLRKAMPIALGYFPVSFTFGIMAASGGLSPLMAVLISMTNFTSAGQFAGTQLMLISGPLLEIAVTTFVINIRYMLMSLAISQKLAPMRLGKKLILAFGITDETFALASLEKKEIPFLHMLGIIVGPYIGWALGTFCGAYASSLLPMSIQQAMGIALYAMFIALIIPGMKKAKAVCYVVLLTIGLSLLFHFMPFIRQLTDGWKIIFITIIGSGIGAWLFPINEEDFT</sequence>
<dbReference type="Pfam" id="PF03591">
    <property type="entry name" value="AzlC"/>
    <property type="match status" value="1"/>
</dbReference>
<evidence type="ECO:0000256" key="1">
    <source>
        <dbReference type="ARBA" id="ARBA00004651"/>
    </source>
</evidence>
<protein>
    <submittedName>
        <fullName evidence="9">AzlC family ABC transporter permease</fullName>
    </submittedName>
</protein>
<keyword evidence="6 8" id="KW-1133">Transmembrane helix</keyword>
<feature type="transmembrane region" description="Helical" evidence="8">
    <location>
        <begin position="68"/>
        <end position="90"/>
    </location>
</feature>
<evidence type="ECO:0000256" key="3">
    <source>
        <dbReference type="ARBA" id="ARBA00022448"/>
    </source>
</evidence>
<keyword evidence="7 8" id="KW-0472">Membrane</keyword>
<comment type="similarity">
    <text evidence="2">Belongs to the AzlC family.</text>
</comment>
<dbReference type="InterPro" id="IPR011606">
    <property type="entry name" value="Brnchd-chn_aa_trnsp_permease"/>
</dbReference>
<feature type="transmembrane region" description="Helical" evidence="8">
    <location>
        <begin position="21"/>
        <end position="48"/>
    </location>
</feature>
<keyword evidence="10" id="KW-1185">Reference proteome</keyword>
<evidence type="ECO:0000256" key="6">
    <source>
        <dbReference type="ARBA" id="ARBA00022989"/>
    </source>
</evidence>
<gene>
    <name evidence="9" type="ORF">PBV87_14180</name>
</gene>